<dbReference type="VEuPathDB" id="FungiDB:SOCG_02688"/>
<evidence type="ECO:0000313" key="2">
    <source>
        <dbReference type="EMBL" id="EPX73464.1"/>
    </source>
</evidence>
<proteinExistence type="predicted"/>
<evidence type="ECO:0000313" key="3">
    <source>
        <dbReference type="Proteomes" id="UP000016088"/>
    </source>
</evidence>
<accession>S9RHE5</accession>
<dbReference type="GeneID" id="25031663"/>
<gene>
    <name evidence="2" type="ORF">SOCG_02688</name>
</gene>
<keyword evidence="3" id="KW-1185">Reference proteome</keyword>
<dbReference type="AlphaFoldDB" id="S9RHE5"/>
<dbReference type="Proteomes" id="UP000016088">
    <property type="component" value="Unassembled WGS sequence"/>
</dbReference>
<feature type="chain" id="PRO_5004555746" evidence="1">
    <location>
        <begin position="21"/>
        <end position="168"/>
    </location>
</feature>
<dbReference type="EMBL" id="KE503206">
    <property type="protein sequence ID" value="EPX73464.1"/>
    <property type="molecule type" value="Genomic_DNA"/>
</dbReference>
<name>S9RHE5_SCHOY</name>
<reference evidence="2 3" key="1">
    <citation type="journal article" date="2011" name="Science">
        <title>Comparative functional genomics of the fission yeasts.</title>
        <authorList>
            <person name="Rhind N."/>
            <person name="Chen Z."/>
            <person name="Yassour M."/>
            <person name="Thompson D.A."/>
            <person name="Haas B.J."/>
            <person name="Habib N."/>
            <person name="Wapinski I."/>
            <person name="Roy S."/>
            <person name="Lin M.F."/>
            <person name="Heiman D.I."/>
            <person name="Young S.K."/>
            <person name="Furuya K."/>
            <person name="Guo Y."/>
            <person name="Pidoux A."/>
            <person name="Chen H.M."/>
            <person name="Robbertse B."/>
            <person name="Goldberg J.M."/>
            <person name="Aoki K."/>
            <person name="Bayne E.H."/>
            <person name="Berlin A.M."/>
            <person name="Desjardins C.A."/>
            <person name="Dobbs E."/>
            <person name="Dukaj L."/>
            <person name="Fan L."/>
            <person name="FitzGerald M.G."/>
            <person name="French C."/>
            <person name="Gujja S."/>
            <person name="Hansen K."/>
            <person name="Keifenheim D."/>
            <person name="Levin J.Z."/>
            <person name="Mosher R.A."/>
            <person name="Mueller C.A."/>
            <person name="Pfiffner J."/>
            <person name="Priest M."/>
            <person name="Russ C."/>
            <person name="Smialowska A."/>
            <person name="Swoboda P."/>
            <person name="Sykes S.M."/>
            <person name="Vaughn M."/>
            <person name="Vengrova S."/>
            <person name="Yoder R."/>
            <person name="Zeng Q."/>
            <person name="Allshire R."/>
            <person name="Baulcombe D."/>
            <person name="Birren B.W."/>
            <person name="Brown W."/>
            <person name="Ekwall K."/>
            <person name="Kellis M."/>
            <person name="Leatherwood J."/>
            <person name="Levin H."/>
            <person name="Margalit H."/>
            <person name="Martienssen R."/>
            <person name="Nieduszynski C.A."/>
            <person name="Spatafora J.W."/>
            <person name="Friedman N."/>
            <person name="Dalgaard J.Z."/>
            <person name="Baumann P."/>
            <person name="Niki H."/>
            <person name="Regev A."/>
            <person name="Nusbaum C."/>
        </authorList>
    </citation>
    <scope>NUCLEOTIDE SEQUENCE [LARGE SCALE GENOMIC DNA]</scope>
    <source>
        <strain evidence="3">yFS286</strain>
    </source>
</reference>
<feature type="signal peptide" evidence="1">
    <location>
        <begin position="1"/>
        <end position="20"/>
    </location>
</feature>
<dbReference type="HOGENOM" id="CLU_103459_0_0_1"/>
<protein>
    <submittedName>
        <fullName evidence="2">But2 family protein</fullName>
    </submittedName>
</protein>
<dbReference type="RefSeq" id="XP_013016633.1">
    <property type="nucleotide sequence ID" value="XM_013161179.1"/>
</dbReference>
<evidence type="ECO:0000256" key="1">
    <source>
        <dbReference type="SAM" id="SignalP"/>
    </source>
</evidence>
<dbReference type="OMA" id="NGNDCIW"/>
<organism evidence="2 3">
    <name type="scientific">Schizosaccharomyces octosporus (strain yFS286)</name>
    <name type="common">Fission yeast</name>
    <name type="synonym">Octosporomyces octosporus</name>
    <dbReference type="NCBI Taxonomy" id="483514"/>
    <lineage>
        <taxon>Eukaryota</taxon>
        <taxon>Fungi</taxon>
        <taxon>Dikarya</taxon>
        <taxon>Ascomycota</taxon>
        <taxon>Taphrinomycotina</taxon>
        <taxon>Schizosaccharomycetes</taxon>
        <taxon>Schizosaccharomycetales</taxon>
        <taxon>Schizosaccharomycetaceae</taxon>
        <taxon>Schizosaccharomyces</taxon>
    </lineage>
</organism>
<keyword evidence="1" id="KW-0732">Signal</keyword>
<sequence length="168" mass="18272">MKFSLSAFFFTIVGATLALAAPATNLTSTIDKEFSITAIHSGQESVHLHSLYVDQSGHVLIVGETKVPGLDIHHGFRLKDGQLSHGNNPAHLDKDGALTFESTQSAPLEGFKAKPVIGTGVESYNIYLKDYDYPVACPVPNTTQVYQIYYGKGNGNDCIWFVPWATLP</sequence>